<gene>
    <name evidence="4" type="ORF">Ocin01_05778</name>
</gene>
<keyword evidence="4" id="KW-0131">Cell cycle</keyword>
<evidence type="ECO:0000259" key="3">
    <source>
        <dbReference type="PROSITE" id="PS50800"/>
    </source>
</evidence>
<dbReference type="STRING" id="48709.A0A1D2N6L7"/>
<dbReference type="Proteomes" id="UP000094527">
    <property type="component" value="Unassembled WGS sequence"/>
</dbReference>
<feature type="compositionally biased region" description="Basic and acidic residues" evidence="2">
    <location>
        <begin position="332"/>
        <end position="358"/>
    </location>
</feature>
<dbReference type="OrthoDB" id="21006at2759"/>
<dbReference type="GO" id="GO:0051301">
    <property type="term" value="P:cell division"/>
    <property type="evidence" value="ECO:0007669"/>
    <property type="project" value="UniProtKB-KW"/>
</dbReference>
<evidence type="ECO:0000256" key="2">
    <source>
        <dbReference type="SAM" id="MobiDB-lite"/>
    </source>
</evidence>
<dbReference type="EMBL" id="LJIJ01000182">
    <property type="protein sequence ID" value="ODN00909.1"/>
    <property type="molecule type" value="Genomic_DNA"/>
</dbReference>
<dbReference type="InterPro" id="IPR045353">
    <property type="entry name" value="LAIKA"/>
</dbReference>
<dbReference type="PROSITE" id="PS50800">
    <property type="entry name" value="SAP"/>
    <property type="match status" value="1"/>
</dbReference>
<dbReference type="SMART" id="SM00513">
    <property type="entry name" value="SAP"/>
    <property type="match status" value="1"/>
</dbReference>
<dbReference type="InterPro" id="IPR036361">
    <property type="entry name" value="SAP_dom_sf"/>
</dbReference>
<evidence type="ECO:0000256" key="1">
    <source>
        <dbReference type="SAM" id="Coils"/>
    </source>
</evidence>
<dbReference type="SUPFAM" id="SSF68906">
    <property type="entry name" value="SAP domain"/>
    <property type="match status" value="1"/>
</dbReference>
<feature type="compositionally biased region" description="Basic and acidic residues" evidence="2">
    <location>
        <begin position="598"/>
        <end position="621"/>
    </location>
</feature>
<reference evidence="4 5" key="1">
    <citation type="journal article" date="2016" name="Genome Biol. Evol.">
        <title>Gene Family Evolution Reflects Adaptation to Soil Environmental Stressors in the Genome of the Collembolan Orchesella cincta.</title>
        <authorList>
            <person name="Faddeeva-Vakhrusheva A."/>
            <person name="Derks M.F."/>
            <person name="Anvar S.Y."/>
            <person name="Agamennone V."/>
            <person name="Suring W."/>
            <person name="Smit S."/>
            <person name="van Straalen N.M."/>
            <person name="Roelofs D."/>
        </authorList>
    </citation>
    <scope>NUCLEOTIDE SEQUENCE [LARGE SCALE GENOMIC DNA]</scope>
    <source>
        <tissue evidence="4">Mixed pool</tissue>
    </source>
</reference>
<dbReference type="Pfam" id="PF19256">
    <property type="entry name" value="LAIKA"/>
    <property type="match status" value="1"/>
</dbReference>
<dbReference type="Gene3D" id="1.10.720.30">
    <property type="entry name" value="SAP domain"/>
    <property type="match status" value="1"/>
</dbReference>
<dbReference type="InterPro" id="IPR003034">
    <property type="entry name" value="SAP_dom"/>
</dbReference>
<accession>A0A1D2N6L7</accession>
<feature type="coiled-coil region" evidence="1">
    <location>
        <begin position="503"/>
        <end position="565"/>
    </location>
</feature>
<evidence type="ECO:0000313" key="5">
    <source>
        <dbReference type="Proteomes" id="UP000094527"/>
    </source>
</evidence>
<protein>
    <submittedName>
        <fullName evidence="4">Cell division cycle and apoptosis regulator protein 1</fullName>
    </submittedName>
</protein>
<organism evidence="4 5">
    <name type="scientific">Orchesella cincta</name>
    <name type="common">Springtail</name>
    <name type="synonym">Podura cincta</name>
    <dbReference type="NCBI Taxonomy" id="48709"/>
    <lineage>
        <taxon>Eukaryota</taxon>
        <taxon>Metazoa</taxon>
        <taxon>Ecdysozoa</taxon>
        <taxon>Arthropoda</taxon>
        <taxon>Hexapoda</taxon>
        <taxon>Collembola</taxon>
        <taxon>Entomobryomorpha</taxon>
        <taxon>Entomobryoidea</taxon>
        <taxon>Orchesellidae</taxon>
        <taxon>Orchesellinae</taxon>
        <taxon>Orchesella</taxon>
    </lineage>
</organism>
<dbReference type="OMA" id="NATENMD"/>
<dbReference type="PANTHER" id="PTHR14304">
    <property type="entry name" value="CELL DIVISION CYCLE AND APOPTOSIS REGULATOR PROTEIN"/>
    <property type="match status" value="1"/>
</dbReference>
<feature type="domain" description="SAP" evidence="3">
    <location>
        <begin position="82"/>
        <end position="116"/>
    </location>
</feature>
<keyword evidence="4" id="KW-0132">Cell division</keyword>
<dbReference type="PANTHER" id="PTHR14304:SF11">
    <property type="entry name" value="SAP DOMAIN-CONTAINING PROTEIN"/>
    <property type="match status" value="1"/>
</dbReference>
<comment type="caution">
    <text evidence="4">The sequence shown here is derived from an EMBL/GenBank/DDBJ whole genome shotgun (WGS) entry which is preliminary data.</text>
</comment>
<keyword evidence="1" id="KW-0175">Coiled coil</keyword>
<dbReference type="InterPro" id="IPR025224">
    <property type="entry name" value="CCAR1/CCAR2"/>
</dbReference>
<proteinExistence type="predicted"/>
<evidence type="ECO:0000313" key="4">
    <source>
        <dbReference type="EMBL" id="ODN00909.1"/>
    </source>
</evidence>
<sequence>MQDSKTTDENVEVESANQKEIAGNQMGDSSNADVLNLQGDQVSNTTTAADDNVAIVEGQISVPTVNNVENIKLPTHFSLLSPKTMNVTQLREELNRRHISAKGLKAHLTSRLIKALKEEELLQAEQKQNTEETVKEEEVKNSNEANSAVCVNTMDVDGNQCDGETGQLPLDAVKNEQNSEDEHCIRLVNPSLLMEPQDDEISVEDGELKEEIVNGEVNSQVFREYEQMFSKFPQDMFPIIKPGMKEEDVKMWERRYALPKNPRLLAFPSTTAKSGNFDCLSMTLGLLRDYRIIDKKEDSFEVSLFSEFFYEMLQRDFAFRIYREIVSESKKSSADETPSIKENEKDEKTGKEGSESATKKRKLSTSSAIQNAQPTKTTDPYLLLSFIFFDVTRCGYITETDLEDLCNSIGIGLTRAQIRKYVQKVVHKGTLYYRKWTDRPEKSKSKSITDSDEVRTLALGNRAFFPIFVLPNDENNYSKSNATDVDETANAVLAVVDGRSVDVKKLLDQLEKCEKELSIAESGLNVMKNSLNESKSQVSDLKKSNESLKEELAKIKEGLKKSESTEKLTKENFEVFKRSTERFLERVKDLVKFPSSPTKEKEKEKSENTKESGKSKEKSNVEPKSSPSE</sequence>
<feature type="region of interest" description="Disordered" evidence="2">
    <location>
        <begin position="1"/>
        <end position="33"/>
    </location>
</feature>
<dbReference type="AlphaFoldDB" id="A0A1D2N6L7"/>
<dbReference type="GO" id="GO:0005634">
    <property type="term" value="C:nucleus"/>
    <property type="evidence" value="ECO:0007669"/>
    <property type="project" value="TreeGrafter"/>
</dbReference>
<feature type="region of interest" description="Disordered" evidence="2">
    <location>
        <begin position="332"/>
        <end position="370"/>
    </location>
</feature>
<name>A0A1D2N6L7_ORCCI</name>
<feature type="region of interest" description="Disordered" evidence="2">
    <location>
        <begin position="594"/>
        <end position="629"/>
    </location>
</feature>
<keyword evidence="5" id="KW-1185">Reference proteome</keyword>
<dbReference type="GO" id="GO:0006355">
    <property type="term" value="P:regulation of DNA-templated transcription"/>
    <property type="evidence" value="ECO:0007669"/>
    <property type="project" value="InterPro"/>
</dbReference>